<proteinExistence type="predicted"/>
<protein>
    <submittedName>
        <fullName evidence="1">Uncharacterized protein</fullName>
    </submittedName>
</protein>
<name>A0A238HDH3_9BURK</name>
<reference evidence="1 2" key="1">
    <citation type="submission" date="2017-04" db="EMBL/GenBank/DDBJ databases">
        <authorList>
            <person name="Afonso C.L."/>
            <person name="Miller P.J."/>
            <person name="Scott M.A."/>
            <person name="Spackman E."/>
            <person name="Goraichik I."/>
            <person name="Dimitrov K.M."/>
            <person name="Suarez D.L."/>
            <person name="Swayne D.E."/>
        </authorList>
    </citation>
    <scope>NUCLEOTIDE SEQUENCE [LARGE SCALE GENOMIC DNA]</scope>
    <source>
        <strain evidence="1">LMG 28154</strain>
    </source>
</reference>
<accession>A0A238HDH3</accession>
<dbReference type="AlphaFoldDB" id="A0A238HDH3"/>
<evidence type="ECO:0000313" key="1">
    <source>
        <dbReference type="EMBL" id="SMG02957.1"/>
    </source>
</evidence>
<gene>
    <name evidence="1" type="ORF">BSIN_5225</name>
</gene>
<dbReference type="EMBL" id="FXAN01000119">
    <property type="protein sequence ID" value="SMG02957.1"/>
    <property type="molecule type" value="Genomic_DNA"/>
</dbReference>
<sequence length="44" mass="5115">MSRTARAAMRRRAAGHAWSLLLRTKFDAFGLRIHHNSKKYQFGV</sequence>
<dbReference type="Proteomes" id="UP000198460">
    <property type="component" value="Unassembled WGS sequence"/>
</dbReference>
<organism evidence="1 2">
    <name type="scientific">Burkholderia singularis</name>
    <dbReference type="NCBI Taxonomy" id="1503053"/>
    <lineage>
        <taxon>Bacteria</taxon>
        <taxon>Pseudomonadati</taxon>
        <taxon>Pseudomonadota</taxon>
        <taxon>Betaproteobacteria</taxon>
        <taxon>Burkholderiales</taxon>
        <taxon>Burkholderiaceae</taxon>
        <taxon>Burkholderia</taxon>
        <taxon>pseudomallei group</taxon>
    </lineage>
</organism>
<evidence type="ECO:0000313" key="2">
    <source>
        <dbReference type="Proteomes" id="UP000198460"/>
    </source>
</evidence>